<evidence type="ECO:0000256" key="1">
    <source>
        <dbReference type="ARBA" id="ARBA00022490"/>
    </source>
</evidence>
<evidence type="ECO:0000259" key="6">
    <source>
        <dbReference type="Pfam" id="PF01782"/>
    </source>
</evidence>
<keyword evidence="4 5" id="KW-0143">Chaperone</keyword>
<dbReference type="Proteomes" id="UP000611723">
    <property type="component" value="Unassembled WGS sequence"/>
</dbReference>
<keyword evidence="1 5" id="KW-0963">Cytoplasm</keyword>
<dbReference type="Gene3D" id="2.40.30.60">
    <property type="entry name" value="RimM"/>
    <property type="match status" value="1"/>
</dbReference>
<dbReference type="InterPro" id="IPR011961">
    <property type="entry name" value="RimM"/>
</dbReference>
<dbReference type="InterPro" id="IPR009000">
    <property type="entry name" value="Transl_B-barrel_sf"/>
</dbReference>
<evidence type="ECO:0000313" key="8">
    <source>
        <dbReference type="EMBL" id="MBK6266755.1"/>
    </source>
</evidence>
<dbReference type="InterPro" id="IPR036976">
    <property type="entry name" value="RimM_N_sf"/>
</dbReference>
<evidence type="ECO:0000259" key="7">
    <source>
        <dbReference type="Pfam" id="PF24986"/>
    </source>
</evidence>
<evidence type="ECO:0000256" key="3">
    <source>
        <dbReference type="ARBA" id="ARBA00022552"/>
    </source>
</evidence>
<dbReference type="Pfam" id="PF24986">
    <property type="entry name" value="PRC_RimM"/>
    <property type="match status" value="1"/>
</dbReference>
<comment type="subcellular location">
    <subcellularLocation>
        <location evidence="5">Cytoplasm</location>
    </subcellularLocation>
</comment>
<keyword evidence="9" id="KW-1185">Reference proteome</keyword>
<comment type="similarity">
    <text evidence="5">Belongs to the RimM family.</text>
</comment>
<dbReference type="GO" id="GO:0043022">
    <property type="term" value="F:ribosome binding"/>
    <property type="evidence" value="ECO:0007669"/>
    <property type="project" value="InterPro"/>
</dbReference>
<evidence type="ECO:0000313" key="9">
    <source>
        <dbReference type="Proteomes" id="UP000611723"/>
    </source>
</evidence>
<comment type="subunit">
    <text evidence="5">Binds ribosomal protein uS19.</text>
</comment>
<dbReference type="SUPFAM" id="SSF50346">
    <property type="entry name" value="PRC-barrel domain"/>
    <property type="match status" value="1"/>
</dbReference>
<dbReference type="AlphaFoldDB" id="A0A935CAS1"/>
<evidence type="ECO:0000256" key="4">
    <source>
        <dbReference type="ARBA" id="ARBA00023186"/>
    </source>
</evidence>
<comment type="function">
    <text evidence="5">An accessory protein needed during the final step in the assembly of 30S ribosomal subunit, possibly for assembly of the head region. Essential for efficient processing of 16S rRNA. May be needed both before and after RbfA during the maturation of 16S rRNA. It has affinity for free ribosomal 30S subunits but not for 70S ribosomes.</text>
</comment>
<feature type="domain" description="Ribosome maturation factor RimM PRC barrel" evidence="7">
    <location>
        <begin position="102"/>
        <end position="168"/>
    </location>
</feature>
<dbReference type="InterPro" id="IPR002676">
    <property type="entry name" value="RimM_N"/>
</dbReference>
<dbReference type="Pfam" id="PF01782">
    <property type="entry name" value="RimM"/>
    <property type="match status" value="1"/>
</dbReference>
<dbReference type="NCBIfam" id="TIGR02273">
    <property type="entry name" value="16S_RimM"/>
    <property type="match status" value="1"/>
</dbReference>
<dbReference type="PANTHER" id="PTHR33692:SF1">
    <property type="entry name" value="RIBOSOME MATURATION FACTOR RIMM"/>
    <property type="match status" value="1"/>
</dbReference>
<reference evidence="8" key="1">
    <citation type="submission" date="2021-01" db="EMBL/GenBank/DDBJ databases">
        <title>Marivirga aurantiaca sp. nov., isolated from intertidal surface sediments.</title>
        <authorList>
            <person name="Zhang M."/>
        </authorList>
    </citation>
    <scope>NUCLEOTIDE SEQUENCE</scope>
    <source>
        <strain evidence="8">S37H4</strain>
    </source>
</reference>
<dbReference type="GO" id="GO:0042274">
    <property type="term" value="P:ribosomal small subunit biogenesis"/>
    <property type="evidence" value="ECO:0007669"/>
    <property type="project" value="UniProtKB-UniRule"/>
</dbReference>
<keyword evidence="3 5" id="KW-0698">rRNA processing</keyword>
<dbReference type="InterPro" id="IPR011033">
    <property type="entry name" value="PRC_barrel-like_sf"/>
</dbReference>
<dbReference type="RefSeq" id="WP_201432441.1">
    <property type="nucleotide sequence ID" value="NZ_JAEQBW010000010.1"/>
</dbReference>
<dbReference type="SUPFAM" id="SSF50447">
    <property type="entry name" value="Translation proteins"/>
    <property type="match status" value="1"/>
</dbReference>
<organism evidence="8 9">
    <name type="scientific">Marivirga aurantiaca</name>
    <dbReference type="NCBI Taxonomy" id="2802615"/>
    <lineage>
        <taxon>Bacteria</taxon>
        <taxon>Pseudomonadati</taxon>
        <taxon>Bacteroidota</taxon>
        <taxon>Cytophagia</taxon>
        <taxon>Cytophagales</taxon>
        <taxon>Marivirgaceae</taxon>
        <taxon>Marivirga</taxon>
    </lineage>
</organism>
<dbReference type="GO" id="GO:0005737">
    <property type="term" value="C:cytoplasm"/>
    <property type="evidence" value="ECO:0007669"/>
    <property type="project" value="UniProtKB-SubCell"/>
</dbReference>
<comment type="domain">
    <text evidence="5">The PRC barrel domain binds ribosomal protein uS19.</text>
</comment>
<gene>
    <name evidence="5 8" type="primary">rimM</name>
    <name evidence="8" type="ORF">JKA74_17050</name>
</gene>
<keyword evidence="2 5" id="KW-0690">Ribosome biogenesis</keyword>
<evidence type="ECO:0000256" key="5">
    <source>
        <dbReference type="HAMAP-Rule" id="MF_00014"/>
    </source>
</evidence>
<dbReference type="Gene3D" id="2.30.30.240">
    <property type="entry name" value="PRC-barrel domain"/>
    <property type="match status" value="1"/>
</dbReference>
<accession>A0A935CAS1</accession>
<protein>
    <recommendedName>
        <fullName evidence="5">Ribosome maturation factor RimM</fullName>
    </recommendedName>
</protein>
<evidence type="ECO:0000256" key="2">
    <source>
        <dbReference type="ARBA" id="ARBA00022517"/>
    </source>
</evidence>
<dbReference type="GO" id="GO:0006364">
    <property type="term" value="P:rRNA processing"/>
    <property type="evidence" value="ECO:0007669"/>
    <property type="project" value="UniProtKB-UniRule"/>
</dbReference>
<sequence length="175" mass="19902">MKPSQCFQLGIVSRPHGLKGEVYVALDTDFPQEYAEMESVFLLQNGKLVPFFIESLQIRGSEALIKFEEIDDKDAALSIKGLSLHLPLDQLPELDSDQFYFHEIIGYQIIDQNLGELGKVAQVYEAGHQDLIGMDYKEKEVLIPINDDIIISVDREKETMEVNLPDGLLELYLEE</sequence>
<dbReference type="InterPro" id="IPR056792">
    <property type="entry name" value="PRC_RimM"/>
</dbReference>
<dbReference type="GO" id="GO:0005840">
    <property type="term" value="C:ribosome"/>
    <property type="evidence" value="ECO:0007669"/>
    <property type="project" value="InterPro"/>
</dbReference>
<proteinExistence type="inferred from homology"/>
<feature type="domain" description="RimM N-terminal" evidence="6">
    <location>
        <begin position="9"/>
        <end position="88"/>
    </location>
</feature>
<dbReference type="EMBL" id="JAEQBW010000010">
    <property type="protein sequence ID" value="MBK6266755.1"/>
    <property type="molecule type" value="Genomic_DNA"/>
</dbReference>
<comment type="caution">
    <text evidence="8">The sequence shown here is derived from an EMBL/GenBank/DDBJ whole genome shotgun (WGS) entry which is preliminary data.</text>
</comment>
<dbReference type="PANTHER" id="PTHR33692">
    <property type="entry name" value="RIBOSOME MATURATION FACTOR RIMM"/>
    <property type="match status" value="1"/>
</dbReference>
<name>A0A935CAS1_9BACT</name>
<dbReference type="HAMAP" id="MF_00014">
    <property type="entry name" value="Ribosome_mat_RimM"/>
    <property type="match status" value="1"/>
</dbReference>